<feature type="region of interest" description="Disordered" evidence="1">
    <location>
        <begin position="1"/>
        <end position="20"/>
    </location>
</feature>
<dbReference type="RefSeq" id="WP_248863521.1">
    <property type="nucleotide sequence ID" value="NZ_CP086322.1"/>
</dbReference>
<accession>A0ABY4M8G0</accession>
<evidence type="ECO:0000313" key="3">
    <source>
        <dbReference type="Proteomes" id="UP000830115"/>
    </source>
</evidence>
<evidence type="ECO:0000313" key="2">
    <source>
        <dbReference type="EMBL" id="UQA92656.1"/>
    </source>
</evidence>
<reference evidence="2" key="1">
    <citation type="submission" date="2021-10" db="EMBL/GenBank/DDBJ databases">
        <title>Streptomyces nigrumlapis sp.nov.,an antimicrobial producing actinobacterium isolated from Black Gobi rocks.</title>
        <authorList>
            <person name="Wen Y."/>
            <person name="Zhang W."/>
            <person name="Liu X.G."/>
        </authorList>
    </citation>
    <scope>NUCLEOTIDE SEQUENCE</scope>
    <source>
        <strain evidence="2">ST13-2-2</strain>
    </source>
</reference>
<protein>
    <submittedName>
        <fullName evidence="2">Uncharacterized protein</fullName>
    </submittedName>
</protein>
<keyword evidence="3" id="KW-1185">Reference proteome</keyword>
<dbReference type="Proteomes" id="UP000830115">
    <property type="component" value="Chromosome"/>
</dbReference>
<name>A0ABY4M8G0_9ACTN</name>
<gene>
    <name evidence="2" type="ORF">K9S39_13195</name>
</gene>
<dbReference type="EMBL" id="CP086322">
    <property type="protein sequence ID" value="UQA92656.1"/>
    <property type="molecule type" value="Genomic_DNA"/>
</dbReference>
<evidence type="ECO:0000256" key="1">
    <source>
        <dbReference type="SAM" id="MobiDB-lite"/>
    </source>
</evidence>
<organism evidence="2 3">
    <name type="scientific">Streptomyces halobius</name>
    <dbReference type="NCBI Taxonomy" id="2879846"/>
    <lineage>
        <taxon>Bacteria</taxon>
        <taxon>Bacillati</taxon>
        <taxon>Actinomycetota</taxon>
        <taxon>Actinomycetes</taxon>
        <taxon>Kitasatosporales</taxon>
        <taxon>Streptomycetaceae</taxon>
        <taxon>Streptomyces</taxon>
    </lineage>
</organism>
<feature type="region of interest" description="Disordered" evidence="1">
    <location>
        <begin position="33"/>
        <end position="53"/>
    </location>
</feature>
<proteinExistence type="predicted"/>
<sequence>MSPAAKVSLASPAAGPDHAVDGDQAAVSAQALFQPGSPHPSTTEDVPLPLPWP</sequence>